<evidence type="ECO:0000313" key="2">
    <source>
        <dbReference type="Proteomes" id="UP001162992"/>
    </source>
</evidence>
<dbReference type="Proteomes" id="UP001162992">
    <property type="component" value="Chromosome 5"/>
</dbReference>
<protein>
    <submittedName>
        <fullName evidence="1">Uncharacterized protein</fullName>
    </submittedName>
</protein>
<name>A0ACC2DQD7_DIPCM</name>
<reference evidence="2" key="1">
    <citation type="journal article" date="2024" name="Proc. Natl. Acad. Sci. U.S.A.">
        <title>Extraordinary preservation of gene collinearity over three hundred million years revealed in homosporous lycophytes.</title>
        <authorList>
            <person name="Li C."/>
            <person name="Wickell D."/>
            <person name="Kuo L.Y."/>
            <person name="Chen X."/>
            <person name="Nie B."/>
            <person name="Liao X."/>
            <person name="Peng D."/>
            <person name="Ji J."/>
            <person name="Jenkins J."/>
            <person name="Williams M."/>
            <person name="Shu S."/>
            <person name="Plott C."/>
            <person name="Barry K."/>
            <person name="Rajasekar S."/>
            <person name="Grimwood J."/>
            <person name="Han X."/>
            <person name="Sun S."/>
            <person name="Hou Z."/>
            <person name="He W."/>
            <person name="Dai G."/>
            <person name="Sun C."/>
            <person name="Schmutz J."/>
            <person name="Leebens-Mack J.H."/>
            <person name="Li F.W."/>
            <person name="Wang L."/>
        </authorList>
    </citation>
    <scope>NUCLEOTIDE SEQUENCE [LARGE SCALE GENOMIC DNA]</scope>
    <source>
        <strain evidence="2">cv. PW_Plant_1</strain>
    </source>
</reference>
<accession>A0ACC2DQD7</accession>
<evidence type="ECO:0000313" key="1">
    <source>
        <dbReference type="EMBL" id="KAJ7556325.1"/>
    </source>
</evidence>
<gene>
    <name evidence="1" type="ORF">O6H91_05G078400</name>
</gene>
<dbReference type="EMBL" id="CM055096">
    <property type="protein sequence ID" value="KAJ7556325.1"/>
    <property type="molecule type" value="Genomic_DNA"/>
</dbReference>
<keyword evidence="2" id="KW-1185">Reference proteome</keyword>
<sequence>MSVLCYNVFRRPLQYCLAMRTLDGLFDNSQLATASRSKQLHVCIKRSHSSFGSYKLKLDSTTITSRTSPRKRDFDLSVCGDAEAHGSRNGAVCKASSVDIKTDGQAVSEEAVLGRIERLQNGSDIRGIAMEGEGREVNLTPSVAFFLGEAFGIWLADYLGVSSSLLRVSLGRDPRLTGPALLAATAAGLRSIGCAVFDMSLATTPACFMSTVLSGFSYDASIMLTASHLPATRNGFKFFTKDGGLKVEDIESICNIAAMRYIKRPDRGAAAAAIASSFSPSPATPVSFMPVYAAHLREIIKKGINHPTNFDQPLSGFKVVVNAGNGSGGFFAWDVLEKLGADVNGSVNLGADGAFPNHTPNPEDKEAMSVTSRAVREAKADLGVVFDTDVDRSGVVDSSGQRINGDRFIALLASIVLSDHPGSTIVTDARTSNGLTTFIENRGGKHCLFRVGYRNVIDRGVQLNQLGMETHLMIETTGHGAMKENYFLDDGAYLAVKVIIQMALMRLHGSFHGIGGLIQDLVAPKENTEIRIKILSRLENVKHRGGQVVEAFRRFLVDGSIPRWDLAKCGDCWVSDGCLADFGDGLGPEWSRSPEYRPPSKIDAHMYRAQVLDDSENVLGWVHLRQSIHNPELVVNIQSNKTGGCHTIVNILLNRFFLHNGHADELDLSNIQKFLGSHG</sequence>
<proteinExistence type="predicted"/>
<organism evidence="1 2">
    <name type="scientific">Diphasiastrum complanatum</name>
    <name type="common">Issler's clubmoss</name>
    <name type="synonym">Lycopodium complanatum</name>
    <dbReference type="NCBI Taxonomy" id="34168"/>
    <lineage>
        <taxon>Eukaryota</taxon>
        <taxon>Viridiplantae</taxon>
        <taxon>Streptophyta</taxon>
        <taxon>Embryophyta</taxon>
        <taxon>Tracheophyta</taxon>
        <taxon>Lycopodiopsida</taxon>
        <taxon>Lycopodiales</taxon>
        <taxon>Lycopodiaceae</taxon>
        <taxon>Lycopodioideae</taxon>
        <taxon>Diphasiastrum</taxon>
    </lineage>
</organism>
<comment type="caution">
    <text evidence="1">The sequence shown here is derived from an EMBL/GenBank/DDBJ whole genome shotgun (WGS) entry which is preliminary data.</text>
</comment>